<keyword evidence="5 13" id="KW-0597">Phosphoprotein</keyword>
<dbReference type="InterPro" id="IPR001789">
    <property type="entry name" value="Sig_transdc_resp-reg_receiver"/>
</dbReference>
<evidence type="ECO:0000256" key="12">
    <source>
        <dbReference type="PROSITE-ProRule" id="PRU00110"/>
    </source>
</evidence>
<dbReference type="SMART" id="SM00387">
    <property type="entry name" value="HATPase_c"/>
    <property type="match status" value="1"/>
</dbReference>
<accession>A0ABT6GDV3</accession>
<evidence type="ECO:0000313" key="19">
    <source>
        <dbReference type="Proteomes" id="UP001529180"/>
    </source>
</evidence>
<keyword evidence="7" id="KW-0547">Nucleotide-binding</keyword>
<keyword evidence="8 18" id="KW-0067">ATP-binding</keyword>
<dbReference type="Pfam" id="PF02518">
    <property type="entry name" value="HATPase_c"/>
    <property type="match status" value="1"/>
</dbReference>
<dbReference type="InterPro" id="IPR003661">
    <property type="entry name" value="HisK_dim/P_dom"/>
</dbReference>
<dbReference type="PROSITE" id="PS50110">
    <property type="entry name" value="RESPONSE_REGULATORY"/>
    <property type="match status" value="1"/>
</dbReference>
<dbReference type="CDD" id="cd16922">
    <property type="entry name" value="HATPase_EvgS-ArcB-TorS-like"/>
    <property type="match status" value="1"/>
</dbReference>
<feature type="domain" description="HPt" evidence="17">
    <location>
        <begin position="718"/>
        <end position="812"/>
    </location>
</feature>
<feature type="domain" description="Histidine kinase" evidence="15">
    <location>
        <begin position="277"/>
        <end position="509"/>
    </location>
</feature>
<feature type="modified residue" description="4-aspartylphosphate" evidence="13">
    <location>
        <position position="584"/>
    </location>
</feature>
<reference evidence="18 19" key="1">
    <citation type="submission" date="2023-03" db="EMBL/GenBank/DDBJ databases">
        <title>Strain FZY0004 represents a novel species in the genus Thalassospira isolated from seawater.</title>
        <authorList>
            <person name="Fu Z.-Y."/>
        </authorList>
    </citation>
    <scope>NUCLEOTIDE SEQUENCE [LARGE SCALE GENOMIC DNA]</scope>
    <source>
        <strain evidence="18 19">FZY0004</strain>
    </source>
</reference>
<dbReference type="Pfam" id="PF00072">
    <property type="entry name" value="Response_reg"/>
    <property type="match status" value="1"/>
</dbReference>
<evidence type="ECO:0000256" key="2">
    <source>
        <dbReference type="ARBA" id="ARBA00004651"/>
    </source>
</evidence>
<dbReference type="SMART" id="SM00388">
    <property type="entry name" value="HisKA"/>
    <property type="match status" value="1"/>
</dbReference>
<sequence length="812" mass="89270">MLRLLAYAGFSLLVFLTITPIFIFYSSLPREVIGNLSYAVVAMVEIIALITIAIAWMMFELSRKTQYACLAVMMGLVLIGDLLGLPRLFVLDGVLGSEQAHGTFTGLLILVTRFLAVLALVLSWHYANKHEQIFAQEKVIVASAIIFVTGTISMAVPVSNLPDVGFGITHAFEDITTLILVPTLGMMILGASGYLVRFILKRSITEAMLCGSVLIGVFNHLALFFLAPNGSELAAGFIIPSRVLSYSLILGYVLLTMRTHFRQSYLASSAKSEFLATMSHEIRTPLNGVLGLAQLLRDSKLDESQFERVNGILSSGRALMALLNDILDMSKIEAGRVDLESRQFYPSDITHDIKSFFGSVAEEKNLGIICDDSALSDLVFTGDEVRLRQIFWNLMSNAMKFTAKGSVRFEVTAFDEKPDDLDDMRALRDDETLFHFAIVDTGIGISEERLKLIFSPFTQADNSTMRRYGGTGLGLSIARNLTELMGGRMTVDSVEGQGTRFNVWLPFKTEIVKGHALSVPDIQGEGTAEPLMGARVLVVEDNEINANVVGGMLKRHGVIVTFTPNGREAVHAYRDGVFDLVLMDAHMPVLDGEGATRHIRELERFSGSVRIPIICLTADAFADRHRDFFAAGMDDVLTKPVDERKLYSTLLRFLRERPRSVPSVGSIDITAEHFERQRGAETSAPAHFEKAGQQIGTEETVMDLIDKDRFAEVCSALGKEHFATLINLLPASYQEERGRLLEAASNNDGEALHRAAHTIKGMAANMAALKLADEARNLEGYSGAYGDELHARIAELDKLAEETVAAMHAELS</sequence>
<feature type="transmembrane region" description="Helical" evidence="14">
    <location>
        <begin position="207"/>
        <end position="227"/>
    </location>
</feature>
<feature type="transmembrane region" description="Helical" evidence="14">
    <location>
        <begin position="178"/>
        <end position="200"/>
    </location>
</feature>
<evidence type="ECO:0000256" key="13">
    <source>
        <dbReference type="PROSITE-ProRule" id="PRU00169"/>
    </source>
</evidence>
<dbReference type="InterPro" id="IPR004358">
    <property type="entry name" value="Sig_transdc_His_kin-like_C"/>
</dbReference>
<dbReference type="Gene3D" id="3.30.565.10">
    <property type="entry name" value="Histidine kinase-like ATPase, C-terminal domain"/>
    <property type="match status" value="1"/>
</dbReference>
<evidence type="ECO:0000256" key="1">
    <source>
        <dbReference type="ARBA" id="ARBA00000085"/>
    </source>
</evidence>
<dbReference type="Pfam" id="PF01627">
    <property type="entry name" value="Hpt"/>
    <property type="match status" value="1"/>
</dbReference>
<dbReference type="Gene3D" id="1.20.120.160">
    <property type="entry name" value="HPT domain"/>
    <property type="match status" value="1"/>
</dbReference>
<dbReference type="PANTHER" id="PTHR45339:SF1">
    <property type="entry name" value="HYBRID SIGNAL TRANSDUCTION HISTIDINE KINASE J"/>
    <property type="match status" value="1"/>
</dbReference>
<feature type="transmembrane region" description="Helical" evidence="14">
    <location>
        <begin position="104"/>
        <end position="127"/>
    </location>
</feature>
<evidence type="ECO:0000256" key="6">
    <source>
        <dbReference type="ARBA" id="ARBA00022692"/>
    </source>
</evidence>
<dbReference type="SMART" id="SM00448">
    <property type="entry name" value="REC"/>
    <property type="match status" value="1"/>
</dbReference>
<evidence type="ECO:0000259" key="16">
    <source>
        <dbReference type="PROSITE" id="PS50110"/>
    </source>
</evidence>
<feature type="modified residue" description="Phosphohistidine" evidence="12">
    <location>
        <position position="757"/>
    </location>
</feature>
<dbReference type="CDD" id="cd00088">
    <property type="entry name" value="HPT"/>
    <property type="match status" value="1"/>
</dbReference>
<keyword evidence="9 14" id="KW-1133">Transmembrane helix</keyword>
<comment type="catalytic activity">
    <reaction evidence="1">
        <text>ATP + protein L-histidine = ADP + protein N-phospho-L-histidine.</text>
        <dbReference type="EC" id="2.7.13.3"/>
    </reaction>
</comment>
<organism evidence="18 19">
    <name type="scientific">Thalassospira aquimaris</name>
    <dbReference type="NCBI Taxonomy" id="3037796"/>
    <lineage>
        <taxon>Bacteria</taxon>
        <taxon>Pseudomonadati</taxon>
        <taxon>Pseudomonadota</taxon>
        <taxon>Alphaproteobacteria</taxon>
        <taxon>Rhodospirillales</taxon>
        <taxon>Thalassospiraceae</taxon>
        <taxon>Thalassospira</taxon>
    </lineage>
</organism>
<feature type="transmembrane region" description="Helical" evidence="14">
    <location>
        <begin position="139"/>
        <end position="158"/>
    </location>
</feature>
<dbReference type="PANTHER" id="PTHR45339">
    <property type="entry name" value="HYBRID SIGNAL TRANSDUCTION HISTIDINE KINASE J"/>
    <property type="match status" value="1"/>
</dbReference>
<name>A0ABT6GDV3_9PROT</name>
<dbReference type="InterPro" id="IPR036641">
    <property type="entry name" value="HPT_dom_sf"/>
</dbReference>
<dbReference type="InterPro" id="IPR008207">
    <property type="entry name" value="Sig_transdc_His_kin_Hpt_dom"/>
</dbReference>
<keyword evidence="10" id="KW-0902">Two-component regulatory system</keyword>
<dbReference type="InterPro" id="IPR011006">
    <property type="entry name" value="CheY-like_superfamily"/>
</dbReference>
<evidence type="ECO:0000256" key="9">
    <source>
        <dbReference type="ARBA" id="ARBA00022989"/>
    </source>
</evidence>
<dbReference type="SUPFAM" id="SSF52172">
    <property type="entry name" value="CheY-like"/>
    <property type="match status" value="1"/>
</dbReference>
<dbReference type="SUPFAM" id="SSF47384">
    <property type="entry name" value="Homodimeric domain of signal transducing histidine kinase"/>
    <property type="match status" value="1"/>
</dbReference>
<evidence type="ECO:0000256" key="7">
    <source>
        <dbReference type="ARBA" id="ARBA00022741"/>
    </source>
</evidence>
<keyword evidence="4" id="KW-1003">Cell membrane</keyword>
<dbReference type="PROSITE" id="PS50894">
    <property type="entry name" value="HPT"/>
    <property type="match status" value="1"/>
</dbReference>
<evidence type="ECO:0000256" key="3">
    <source>
        <dbReference type="ARBA" id="ARBA00012438"/>
    </source>
</evidence>
<dbReference type="InterPro" id="IPR003594">
    <property type="entry name" value="HATPase_dom"/>
</dbReference>
<evidence type="ECO:0000313" key="18">
    <source>
        <dbReference type="EMBL" id="MDG4720248.1"/>
    </source>
</evidence>
<evidence type="ECO:0000256" key="8">
    <source>
        <dbReference type="ARBA" id="ARBA00022840"/>
    </source>
</evidence>
<evidence type="ECO:0000259" key="17">
    <source>
        <dbReference type="PROSITE" id="PS50894"/>
    </source>
</evidence>
<dbReference type="SUPFAM" id="SSF47226">
    <property type="entry name" value="Histidine-containing phosphotransfer domain, HPT domain"/>
    <property type="match status" value="1"/>
</dbReference>
<dbReference type="InterPro" id="IPR005467">
    <property type="entry name" value="His_kinase_dom"/>
</dbReference>
<gene>
    <name evidence="18" type="ORF">P7680_14675</name>
</gene>
<comment type="subcellular location">
    <subcellularLocation>
        <location evidence="2">Cell membrane</location>
        <topology evidence="2">Multi-pass membrane protein</topology>
    </subcellularLocation>
</comment>
<dbReference type="Gene3D" id="3.40.50.2300">
    <property type="match status" value="1"/>
</dbReference>
<feature type="transmembrane region" description="Helical" evidence="14">
    <location>
        <begin position="38"/>
        <end position="59"/>
    </location>
</feature>
<feature type="transmembrane region" description="Helical" evidence="14">
    <location>
        <begin position="233"/>
        <end position="255"/>
    </location>
</feature>
<dbReference type="PRINTS" id="PR00344">
    <property type="entry name" value="BCTRLSENSOR"/>
</dbReference>
<evidence type="ECO:0000256" key="5">
    <source>
        <dbReference type="ARBA" id="ARBA00022553"/>
    </source>
</evidence>
<feature type="domain" description="Response regulatory" evidence="16">
    <location>
        <begin position="535"/>
        <end position="654"/>
    </location>
</feature>
<dbReference type="Pfam" id="PF00512">
    <property type="entry name" value="HisKA"/>
    <property type="match status" value="1"/>
</dbReference>
<evidence type="ECO:0000256" key="10">
    <source>
        <dbReference type="ARBA" id="ARBA00023012"/>
    </source>
</evidence>
<dbReference type="EMBL" id="JARSBO010000007">
    <property type="protein sequence ID" value="MDG4720248.1"/>
    <property type="molecule type" value="Genomic_DNA"/>
</dbReference>
<dbReference type="EC" id="2.7.13.3" evidence="3"/>
<dbReference type="GO" id="GO:0005524">
    <property type="term" value="F:ATP binding"/>
    <property type="evidence" value="ECO:0007669"/>
    <property type="project" value="UniProtKB-KW"/>
</dbReference>
<evidence type="ECO:0000256" key="4">
    <source>
        <dbReference type="ARBA" id="ARBA00022475"/>
    </source>
</evidence>
<comment type="caution">
    <text evidence="18">The sequence shown here is derived from an EMBL/GenBank/DDBJ whole genome shotgun (WGS) entry which is preliminary data.</text>
</comment>
<keyword evidence="19" id="KW-1185">Reference proteome</keyword>
<dbReference type="CDD" id="cd17546">
    <property type="entry name" value="REC_hyHK_CKI1_RcsC-like"/>
    <property type="match status" value="1"/>
</dbReference>
<keyword evidence="6 14" id="KW-0812">Transmembrane</keyword>
<dbReference type="SUPFAM" id="SSF55874">
    <property type="entry name" value="ATPase domain of HSP90 chaperone/DNA topoisomerase II/histidine kinase"/>
    <property type="match status" value="1"/>
</dbReference>
<evidence type="ECO:0000259" key="15">
    <source>
        <dbReference type="PROSITE" id="PS50109"/>
    </source>
</evidence>
<dbReference type="InterPro" id="IPR036890">
    <property type="entry name" value="HATPase_C_sf"/>
</dbReference>
<dbReference type="InterPro" id="IPR036097">
    <property type="entry name" value="HisK_dim/P_sf"/>
</dbReference>
<keyword evidence="11 14" id="KW-0472">Membrane</keyword>
<evidence type="ECO:0000256" key="11">
    <source>
        <dbReference type="ARBA" id="ARBA00023136"/>
    </source>
</evidence>
<feature type="transmembrane region" description="Helical" evidence="14">
    <location>
        <begin position="66"/>
        <end position="84"/>
    </location>
</feature>
<dbReference type="CDD" id="cd00082">
    <property type="entry name" value="HisKA"/>
    <property type="match status" value="1"/>
</dbReference>
<dbReference type="Gene3D" id="1.10.287.130">
    <property type="match status" value="1"/>
</dbReference>
<proteinExistence type="predicted"/>
<evidence type="ECO:0000256" key="14">
    <source>
        <dbReference type="SAM" id="Phobius"/>
    </source>
</evidence>
<dbReference type="RefSeq" id="WP_114103665.1">
    <property type="nucleotide sequence ID" value="NZ_JARSBO010000007.1"/>
</dbReference>
<protein>
    <recommendedName>
        <fullName evidence="3">histidine kinase</fullName>
        <ecNumber evidence="3">2.7.13.3</ecNumber>
    </recommendedName>
</protein>
<dbReference type="PROSITE" id="PS50109">
    <property type="entry name" value="HIS_KIN"/>
    <property type="match status" value="1"/>
</dbReference>
<feature type="transmembrane region" description="Helical" evidence="14">
    <location>
        <begin position="7"/>
        <end position="26"/>
    </location>
</feature>
<dbReference type="Proteomes" id="UP001529180">
    <property type="component" value="Unassembled WGS sequence"/>
</dbReference>